<dbReference type="Pfam" id="PF04149">
    <property type="entry name" value="DUF397"/>
    <property type="match status" value="1"/>
</dbReference>
<dbReference type="EMBL" id="JAMQAW010000002">
    <property type="protein sequence ID" value="MCM2387310.1"/>
    <property type="molecule type" value="Genomic_DNA"/>
</dbReference>
<gene>
    <name evidence="2" type="ORF">NBG84_03100</name>
</gene>
<comment type="caution">
    <text evidence="2">The sequence shown here is derived from an EMBL/GenBank/DDBJ whole genome shotgun (WGS) entry which is preliminary data.</text>
</comment>
<reference evidence="2" key="1">
    <citation type="submission" date="2022-06" db="EMBL/GenBank/DDBJ databases">
        <title>Genome public.</title>
        <authorList>
            <person name="Sun Q."/>
        </authorList>
    </citation>
    <scope>NUCLEOTIDE SEQUENCE</scope>
    <source>
        <strain evidence="2">CWNU-1</strain>
    </source>
</reference>
<dbReference type="InterPro" id="IPR007278">
    <property type="entry name" value="DUF397"/>
</dbReference>
<proteinExistence type="predicted"/>
<sequence>MSNLASLNWQKSSYSGTAGDNCIEVAFTERTIQVRDSKDMSRPNFTVSRSGWAVFVQHAARI</sequence>
<keyword evidence="3" id="KW-1185">Reference proteome</keyword>
<protein>
    <submittedName>
        <fullName evidence="2">DUF397 domain-containing protein</fullName>
    </submittedName>
</protein>
<feature type="domain" description="DUF397" evidence="1">
    <location>
        <begin position="7"/>
        <end position="59"/>
    </location>
</feature>
<name>A0ABT0UI64_9ACTN</name>
<dbReference type="Proteomes" id="UP001431429">
    <property type="component" value="Unassembled WGS sequence"/>
</dbReference>
<evidence type="ECO:0000313" key="2">
    <source>
        <dbReference type="EMBL" id="MCM2387310.1"/>
    </source>
</evidence>
<evidence type="ECO:0000313" key="3">
    <source>
        <dbReference type="Proteomes" id="UP001431429"/>
    </source>
</evidence>
<evidence type="ECO:0000259" key="1">
    <source>
        <dbReference type="Pfam" id="PF04149"/>
    </source>
</evidence>
<organism evidence="2 3">
    <name type="scientific">Streptomyces albipurpureus</name>
    <dbReference type="NCBI Taxonomy" id="2897419"/>
    <lineage>
        <taxon>Bacteria</taxon>
        <taxon>Bacillati</taxon>
        <taxon>Actinomycetota</taxon>
        <taxon>Actinomycetes</taxon>
        <taxon>Kitasatosporales</taxon>
        <taxon>Streptomycetaceae</taxon>
        <taxon>Streptomyces</taxon>
    </lineage>
</organism>
<dbReference type="RefSeq" id="WP_250917658.1">
    <property type="nucleotide sequence ID" value="NZ_JAMQAW010000002.1"/>
</dbReference>
<accession>A0ABT0UI64</accession>